<name>A0A1H8T3U1_9BRAD</name>
<dbReference type="EMBL" id="FODT01000005">
    <property type="protein sequence ID" value="SEO85203.1"/>
    <property type="molecule type" value="Genomic_DNA"/>
</dbReference>
<keyword evidence="4" id="KW-1185">Reference proteome</keyword>
<dbReference type="OrthoDB" id="7644867at2"/>
<dbReference type="AlphaFoldDB" id="A0A1H8T3U1"/>
<feature type="signal peptide" evidence="1">
    <location>
        <begin position="1"/>
        <end position="24"/>
    </location>
</feature>
<dbReference type="Pfam" id="PF13115">
    <property type="entry name" value="YtkA"/>
    <property type="match status" value="1"/>
</dbReference>
<feature type="chain" id="PRO_5011571211" evidence="1">
    <location>
        <begin position="25"/>
        <end position="131"/>
    </location>
</feature>
<evidence type="ECO:0000259" key="2">
    <source>
        <dbReference type="Pfam" id="PF13115"/>
    </source>
</evidence>
<feature type="domain" description="YtkA-like" evidence="2">
    <location>
        <begin position="24"/>
        <end position="110"/>
    </location>
</feature>
<organism evidence="3 4">
    <name type="scientific">Rhodopseudomonas pseudopalustris</name>
    <dbReference type="NCBI Taxonomy" id="1513892"/>
    <lineage>
        <taxon>Bacteria</taxon>
        <taxon>Pseudomonadati</taxon>
        <taxon>Pseudomonadota</taxon>
        <taxon>Alphaproteobacteria</taxon>
        <taxon>Hyphomicrobiales</taxon>
        <taxon>Nitrobacteraceae</taxon>
        <taxon>Rhodopseudomonas</taxon>
    </lineage>
</organism>
<accession>A0A1H8T3U1</accession>
<evidence type="ECO:0000313" key="3">
    <source>
        <dbReference type="EMBL" id="SEO85203.1"/>
    </source>
</evidence>
<proteinExistence type="predicted"/>
<evidence type="ECO:0000256" key="1">
    <source>
        <dbReference type="SAM" id="SignalP"/>
    </source>
</evidence>
<protein>
    <submittedName>
        <fullName evidence="3">YtkA-like</fullName>
    </submittedName>
</protein>
<keyword evidence="1" id="KW-0732">Signal</keyword>
<sequence>MIANFASAAAVAVAICLSMSAAEAAATDYAFEAVKPEMKKGDDVTVAVRLTNKATGKPVADAVIFRTRVDMAPDNMADMESAVTPLPAPEPGVYAFKTDLPMAGRYLITLSAKIQGEAETVTGKVIVKAVK</sequence>
<reference evidence="4" key="1">
    <citation type="submission" date="2016-10" db="EMBL/GenBank/DDBJ databases">
        <authorList>
            <person name="Varghese N."/>
            <person name="Submissions S."/>
        </authorList>
    </citation>
    <scope>NUCLEOTIDE SEQUENCE [LARGE SCALE GENOMIC DNA]</scope>
    <source>
        <strain evidence="4">DSM 123</strain>
    </source>
</reference>
<evidence type="ECO:0000313" key="4">
    <source>
        <dbReference type="Proteomes" id="UP000199615"/>
    </source>
</evidence>
<dbReference type="RefSeq" id="WP_011503145.1">
    <property type="nucleotide sequence ID" value="NZ_FODT01000005.1"/>
</dbReference>
<gene>
    <name evidence="3" type="ORF">SAMN05444123_105193</name>
</gene>
<dbReference type="Proteomes" id="UP000199615">
    <property type="component" value="Unassembled WGS sequence"/>
</dbReference>
<dbReference type="InterPro" id="IPR032693">
    <property type="entry name" value="YtkA-like_dom"/>
</dbReference>